<evidence type="ECO:0000256" key="13">
    <source>
        <dbReference type="PROSITE-ProRule" id="PRU00409"/>
    </source>
</evidence>
<dbReference type="InterPro" id="IPR020559">
    <property type="entry name" value="PRibGlycinamide_synth_CS"/>
</dbReference>
<dbReference type="SUPFAM" id="SSF51246">
    <property type="entry name" value="Rudiment single hybrid motif"/>
    <property type="match status" value="1"/>
</dbReference>
<dbReference type="GO" id="GO:0046872">
    <property type="term" value="F:metal ion binding"/>
    <property type="evidence" value="ECO:0007669"/>
    <property type="project" value="InterPro"/>
</dbReference>
<dbReference type="InterPro" id="IPR037123">
    <property type="entry name" value="PRibGlycinamide_synth_C_sf"/>
</dbReference>
<dbReference type="InterPro" id="IPR013815">
    <property type="entry name" value="ATP_grasp_subdomain_1"/>
</dbReference>
<dbReference type="SMART" id="SM01209">
    <property type="entry name" value="GARS_A"/>
    <property type="match status" value="1"/>
</dbReference>
<dbReference type="Pfam" id="PF01071">
    <property type="entry name" value="GARS_A"/>
    <property type="match status" value="1"/>
</dbReference>
<dbReference type="SMART" id="SM01210">
    <property type="entry name" value="GARS_C"/>
    <property type="match status" value="1"/>
</dbReference>
<dbReference type="Gene3D" id="3.30.470.20">
    <property type="entry name" value="ATP-grasp fold, B domain"/>
    <property type="match status" value="1"/>
</dbReference>
<dbReference type="EMBL" id="MHRQ01000016">
    <property type="protein sequence ID" value="OHA26769.1"/>
    <property type="molecule type" value="Genomic_DNA"/>
</dbReference>
<dbReference type="GO" id="GO:0004637">
    <property type="term" value="F:phosphoribosylamine-glycine ligase activity"/>
    <property type="evidence" value="ECO:0007669"/>
    <property type="project" value="UniProtKB-UniRule"/>
</dbReference>
<comment type="pathway">
    <text evidence="3 12">Purine metabolism; IMP biosynthesis via de novo pathway; N(1)-(5-phospho-D-ribosyl)glycinamide from 5-phospho-alpha-D-ribose 1-diphosphate: step 2/2.</text>
</comment>
<dbReference type="GO" id="GO:0006189">
    <property type="term" value="P:'de novo' IMP biosynthetic process"/>
    <property type="evidence" value="ECO:0007669"/>
    <property type="project" value="UniProtKB-UniRule"/>
</dbReference>
<dbReference type="UniPathway" id="UPA00074">
    <property type="reaction ID" value="UER00125"/>
</dbReference>
<keyword evidence="6 13" id="KW-0547">Nucleotide-binding</keyword>
<dbReference type="InterPro" id="IPR000115">
    <property type="entry name" value="PRibGlycinamide_synth"/>
</dbReference>
<dbReference type="EC" id="6.3.4.13" evidence="4 12"/>
<evidence type="ECO:0000256" key="2">
    <source>
        <dbReference type="ARBA" id="ARBA00001946"/>
    </source>
</evidence>
<keyword evidence="8 13" id="KW-0067">ATP-binding</keyword>
<gene>
    <name evidence="12" type="primary">purD</name>
    <name evidence="15" type="ORF">A3C06_01335</name>
</gene>
<dbReference type="AlphaFoldDB" id="A0A1G2MU47"/>
<proteinExistence type="inferred from homology"/>
<organism evidence="15 16">
    <name type="scientific">Candidatus Taylorbacteria bacterium RIFCSPHIGHO2_02_FULL_46_13</name>
    <dbReference type="NCBI Taxonomy" id="1802312"/>
    <lineage>
        <taxon>Bacteria</taxon>
        <taxon>Candidatus Tayloriibacteriota</taxon>
    </lineage>
</organism>
<keyword evidence="5 12" id="KW-0436">Ligase</keyword>
<dbReference type="Proteomes" id="UP000177565">
    <property type="component" value="Unassembled WGS sequence"/>
</dbReference>
<dbReference type="STRING" id="1802312.A3C06_01335"/>
<comment type="cofactor">
    <cofactor evidence="2">
        <name>Mg(2+)</name>
        <dbReference type="ChEBI" id="CHEBI:18420"/>
    </cofactor>
</comment>
<comment type="similarity">
    <text evidence="9 12">Belongs to the GARS family.</text>
</comment>
<dbReference type="InterPro" id="IPR016185">
    <property type="entry name" value="PreATP-grasp_dom_sf"/>
</dbReference>
<evidence type="ECO:0000256" key="9">
    <source>
        <dbReference type="ARBA" id="ARBA00038345"/>
    </source>
</evidence>
<dbReference type="SUPFAM" id="SSF52440">
    <property type="entry name" value="PreATP-grasp domain"/>
    <property type="match status" value="1"/>
</dbReference>
<evidence type="ECO:0000256" key="11">
    <source>
        <dbReference type="ARBA" id="ARBA00042864"/>
    </source>
</evidence>
<comment type="caution">
    <text evidence="15">The sequence shown here is derived from an EMBL/GenBank/DDBJ whole genome shotgun (WGS) entry which is preliminary data.</text>
</comment>
<dbReference type="Pfam" id="PF02843">
    <property type="entry name" value="GARS_C"/>
    <property type="match status" value="1"/>
</dbReference>
<dbReference type="InterPro" id="IPR011054">
    <property type="entry name" value="Rudment_hybrid_motif"/>
</dbReference>
<evidence type="ECO:0000256" key="7">
    <source>
        <dbReference type="ARBA" id="ARBA00022755"/>
    </source>
</evidence>
<dbReference type="HAMAP" id="MF_00138">
    <property type="entry name" value="GARS"/>
    <property type="match status" value="1"/>
</dbReference>
<dbReference type="InterPro" id="IPR020562">
    <property type="entry name" value="PRibGlycinamide_synth_N"/>
</dbReference>
<evidence type="ECO:0000256" key="12">
    <source>
        <dbReference type="HAMAP-Rule" id="MF_00138"/>
    </source>
</evidence>
<dbReference type="Pfam" id="PF02844">
    <property type="entry name" value="GARS_N"/>
    <property type="match status" value="1"/>
</dbReference>
<protein>
    <recommendedName>
        <fullName evidence="4 12">Phosphoribosylamine--glycine ligase</fullName>
        <ecNumber evidence="4 12">6.3.4.13</ecNumber>
    </recommendedName>
    <alternativeName>
        <fullName evidence="12">GARS</fullName>
    </alternativeName>
    <alternativeName>
        <fullName evidence="10 12">Glycinamide ribonucleotide synthetase</fullName>
    </alternativeName>
    <alternativeName>
        <fullName evidence="11 12">Phosphoribosylglycinamide synthetase</fullName>
    </alternativeName>
</protein>
<name>A0A1G2MU47_9BACT</name>
<dbReference type="Gene3D" id="3.90.600.10">
    <property type="entry name" value="Phosphoribosylglycinamide synthetase, C-terminal domain"/>
    <property type="match status" value="1"/>
</dbReference>
<evidence type="ECO:0000259" key="14">
    <source>
        <dbReference type="PROSITE" id="PS50975"/>
    </source>
</evidence>
<keyword evidence="7 12" id="KW-0658">Purine biosynthesis</keyword>
<evidence type="ECO:0000313" key="16">
    <source>
        <dbReference type="Proteomes" id="UP000177565"/>
    </source>
</evidence>
<feature type="domain" description="ATP-grasp" evidence="14">
    <location>
        <begin position="109"/>
        <end position="320"/>
    </location>
</feature>
<evidence type="ECO:0000256" key="10">
    <source>
        <dbReference type="ARBA" id="ARBA00042242"/>
    </source>
</evidence>
<dbReference type="GO" id="GO:0009113">
    <property type="term" value="P:purine nucleobase biosynthetic process"/>
    <property type="evidence" value="ECO:0007669"/>
    <property type="project" value="InterPro"/>
</dbReference>
<dbReference type="PANTHER" id="PTHR43472">
    <property type="entry name" value="PHOSPHORIBOSYLAMINE--GLYCINE LIGASE"/>
    <property type="match status" value="1"/>
</dbReference>
<evidence type="ECO:0000256" key="6">
    <source>
        <dbReference type="ARBA" id="ARBA00022741"/>
    </source>
</evidence>
<dbReference type="Gene3D" id="3.40.50.20">
    <property type="match status" value="1"/>
</dbReference>
<accession>A0A1G2MU47</accession>
<sequence>MGLTVLIPGAGARENAWAWKLAQSPRVGKIYCAPGTPGTAQFAENVQIPPTSIDRLARFAERRSIDLTVVGREDLLGLGIVNTFRARGLRIFGPTRAAAEIETDKALAKFMMSVSGIPTGTFRVFSRYDEAVVYVVECFTHTPGLTLFIKASGLASGKGAYRCETLEKAQEALWKIMVGRVHQDAGDNVLVEECIPGQEISIHALADGKSSILFPPAQDHKTIGEDERSPMTGGMGVITPVPWFKAHDMAAVDRQIVLPTLSMLASSGRRFSGCLFPGLKITNEGPKVLEFNARFGDPETQAYMRLLKSDLVELLWACTDGTLATCKLGWRGGFAASITLASGWYPYEQKGKCGFPIQGIKEAEKVPGVVVFHAGTKLIDGTLCTDGGRVLSVTALGASLRETLDHAYEAVHLVSFKGMQYRKNIGAKAL</sequence>
<dbReference type="InterPro" id="IPR020561">
    <property type="entry name" value="PRibGlycinamid_synth_ATP-grasp"/>
</dbReference>
<evidence type="ECO:0000256" key="3">
    <source>
        <dbReference type="ARBA" id="ARBA00005174"/>
    </source>
</evidence>
<comment type="cofactor">
    <cofactor evidence="1">
        <name>Mn(2+)</name>
        <dbReference type="ChEBI" id="CHEBI:29035"/>
    </cofactor>
</comment>
<dbReference type="PROSITE" id="PS50975">
    <property type="entry name" value="ATP_GRASP"/>
    <property type="match status" value="1"/>
</dbReference>
<evidence type="ECO:0000256" key="5">
    <source>
        <dbReference type="ARBA" id="ARBA00022598"/>
    </source>
</evidence>
<dbReference type="GO" id="GO:0005524">
    <property type="term" value="F:ATP binding"/>
    <property type="evidence" value="ECO:0007669"/>
    <property type="project" value="UniProtKB-UniRule"/>
</dbReference>
<dbReference type="InterPro" id="IPR011761">
    <property type="entry name" value="ATP-grasp"/>
</dbReference>
<dbReference type="Gene3D" id="3.30.1490.20">
    <property type="entry name" value="ATP-grasp fold, A domain"/>
    <property type="match status" value="1"/>
</dbReference>
<dbReference type="PROSITE" id="PS00184">
    <property type="entry name" value="GARS"/>
    <property type="match status" value="1"/>
</dbReference>
<dbReference type="InterPro" id="IPR020560">
    <property type="entry name" value="PRibGlycinamide_synth_C-dom"/>
</dbReference>
<evidence type="ECO:0000256" key="1">
    <source>
        <dbReference type="ARBA" id="ARBA00001936"/>
    </source>
</evidence>
<comment type="catalytic activity">
    <reaction evidence="12">
        <text>5-phospho-beta-D-ribosylamine + glycine + ATP = N(1)-(5-phospho-beta-D-ribosyl)glycinamide + ADP + phosphate + H(+)</text>
        <dbReference type="Rhea" id="RHEA:17453"/>
        <dbReference type="ChEBI" id="CHEBI:15378"/>
        <dbReference type="ChEBI" id="CHEBI:30616"/>
        <dbReference type="ChEBI" id="CHEBI:43474"/>
        <dbReference type="ChEBI" id="CHEBI:57305"/>
        <dbReference type="ChEBI" id="CHEBI:58681"/>
        <dbReference type="ChEBI" id="CHEBI:143788"/>
        <dbReference type="ChEBI" id="CHEBI:456216"/>
        <dbReference type="EC" id="6.3.4.13"/>
    </reaction>
</comment>
<dbReference type="SUPFAM" id="SSF56059">
    <property type="entry name" value="Glutathione synthetase ATP-binding domain-like"/>
    <property type="match status" value="1"/>
</dbReference>
<evidence type="ECO:0000256" key="4">
    <source>
        <dbReference type="ARBA" id="ARBA00013255"/>
    </source>
</evidence>
<dbReference type="NCBIfam" id="TIGR00877">
    <property type="entry name" value="purD"/>
    <property type="match status" value="1"/>
</dbReference>
<dbReference type="PANTHER" id="PTHR43472:SF1">
    <property type="entry name" value="PHOSPHORIBOSYLAMINE--GLYCINE LIGASE, CHLOROPLASTIC"/>
    <property type="match status" value="1"/>
</dbReference>
<evidence type="ECO:0000313" key="15">
    <source>
        <dbReference type="EMBL" id="OHA26769.1"/>
    </source>
</evidence>
<evidence type="ECO:0000256" key="8">
    <source>
        <dbReference type="ARBA" id="ARBA00022840"/>
    </source>
</evidence>
<reference evidence="15 16" key="1">
    <citation type="journal article" date="2016" name="Nat. Commun.">
        <title>Thousands of microbial genomes shed light on interconnected biogeochemical processes in an aquifer system.</title>
        <authorList>
            <person name="Anantharaman K."/>
            <person name="Brown C.T."/>
            <person name="Hug L.A."/>
            <person name="Sharon I."/>
            <person name="Castelle C.J."/>
            <person name="Probst A.J."/>
            <person name="Thomas B.C."/>
            <person name="Singh A."/>
            <person name="Wilkins M.J."/>
            <person name="Karaoz U."/>
            <person name="Brodie E.L."/>
            <person name="Williams K.H."/>
            <person name="Hubbard S.S."/>
            <person name="Banfield J.F."/>
        </authorList>
    </citation>
    <scope>NUCLEOTIDE SEQUENCE [LARGE SCALE GENOMIC DNA]</scope>
</reference>